<organism evidence="10 11">
    <name type="scientific">Verticillium nonalfalfae</name>
    <dbReference type="NCBI Taxonomy" id="1051616"/>
    <lineage>
        <taxon>Eukaryota</taxon>
        <taxon>Fungi</taxon>
        <taxon>Dikarya</taxon>
        <taxon>Ascomycota</taxon>
        <taxon>Pezizomycotina</taxon>
        <taxon>Sordariomycetes</taxon>
        <taxon>Hypocreomycetidae</taxon>
        <taxon>Glomerellales</taxon>
        <taxon>Plectosphaerellaceae</taxon>
        <taxon>Verticillium</taxon>
    </lineage>
</organism>
<dbReference type="STRING" id="1051616.A0A3M9Y8N3"/>
<keyword evidence="3 8" id="KW-0812">Transmembrane</keyword>
<feature type="transmembrane region" description="Helical" evidence="8">
    <location>
        <begin position="403"/>
        <end position="423"/>
    </location>
</feature>
<feature type="transmembrane region" description="Helical" evidence="8">
    <location>
        <begin position="435"/>
        <end position="455"/>
    </location>
</feature>
<dbReference type="EMBL" id="RBVV01000050">
    <property type="protein sequence ID" value="RNJ56853.1"/>
    <property type="molecule type" value="Genomic_DNA"/>
</dbReference>
<keyword evidence="11" id="KW-1185">Reference proteome</keyword>
<feature type="compositionally biased region" description="Polar residues" evidence="7">
    <location>
        <begin position="1"/>
        <end position="13"/>
    </location>
</feature>
<dbReference type="GO" id="GO:0016020">
    <property type="term" value="C:membrane"/>
    <property type="evidence" value="ECO:0007669"/>
    <property type="project" value="UniProtKB-SubCell"/>
</dbReference>
<dbReference type="PROSITE" id="PS50850">
    <property type="entry name" value="MFS"/>
    <property type="match status" value="1"/>
</dbReference>
<evidence type="ECO:0000256" key="6">
    <source>
        <dbReference type="ARBA" id="ARBA00037968"/>
    </source>
</evidence>
<evidence type="ECO:0000256" key="8">
    <source>
        <dbReference type="SAM" id="Phobius"/>
    </source>
</evidence>
<feature type="transmembrane region" description="Helical" evidence="8">
    <location>
        <begin position="313"/>
        <end position="331"/>
    </location>
</feature>
<evidence type="ECO:0000259" key="9">
    <source>
        <dbReference type="PROSITE" id="PS50850"/>
    </source>
</evidence>
<feature type="transmembrane region" description="Helical" evidence="8">
    <location>
        <begin position="179"/>
        <end position="198"/>
    </location>
</feature>
<evidence type="ECO:0000256" key="5">
    <source>
        <dbReference type="ARBA" id="ARBA00023136"/>
    </source>
</evidence>
<evidence type="ECO:0000256" key="1">
    <source>
        <dbReference type="ARBA" id="ARBA00004141"/>
    </source>
</evidence>
<keyword evidence="5 8" id="KW-0472">Membrane</keyword>
<dbReference type="FunFam" id="1.20.1250.20:FF:000064">
    <property type="entry name" value="MFS allantoate transporter"/>
    <property type="match status" value="1"/>
</dbReference>
<keyword evidence="4 8" id="KW-1133">Transmembrane helix</keyword>
<dbReference type="Proteomes" id="UP000267145">
    <property type="component" value="Unassembled WGS sequence"/>
</dbReference>
<feature type="domain" description="Major facilitator superfamily (MFS) profile" evidence="9">
    <location>
        <begin position="50"/>
        <end position="460"/>
    </location>
</feature>
<feature type="transmembrane region" description="Helical" evidence="8">
    <location>
        <begin position="343"/>
        <end position="362"/>
    </location>
</feature>
<gene>
    <name evidence="10" type="ORF">D7B24_006869</name>
</gene>
<keyword evidence="2" id="KW-0813">Transport</keyword>
<feature type="transmembrane region" description="Helical" evidence="8">
    <location>
        <begin position="147"/>
        <end position="167"/>
    </location>
</feature>
<dbReference type="AlphaFoldDB" id="A0A3M9Y8N3"/>
<comment type="caution">
    <text evidence="10">The sequence shown here is derived from an EMBL/GenBank/DDBJ whole genome shotgun (WGS) entry which is preliminary data.</text>
</comment>
<dbReference type="InterPro" id="IPR020846">
    <property type="entry name" value="MFS_dom"/>
</dbReference>
<dbReference type="PANTHER" id="PTHR43791:SF103">
    <property type="entry name" value="MAJOR FACILITATOR SUPERFAMILY (MFS) PROFILE DOMAIN-CONTAINING PROTEIN-RELATED"/>
    <property type="match status" value="1"/>
</dbReference>
<accession>A0A3M9Y8N3</accession>
<feature type="transmembrane region" description="Helical" evidence="8">
    <location>
        <begin position="204"/>
        <end position="228"/>
    </location>
</feature>
<dbReference type="Pfam" id="PF07690">
    <property type="entry name" value="MFS_1"/>
    <property type="match status" value="1"/>
</dbReference>
<evidence type="ECO:0000313" key="11">
    <source>
        <dbReference type="Proteomes" id="UP000267145"/>
    </source>
</evidence>
<sequence length="495" mass="54524">MSPRNSCNVQPNDAEQDPKGSVKELEGSNIDLYIDPAEEKALVKKLDRVIMPLMALVYFFQYLDKQSINYAAVFGLSEDLKLTGQQFSWAISLFYFGQLCSEYPAAYLMSRLPITLFVGTTIILWGGVEMCLGASQGFSSLGATRFLLGFTEGAVSPSFMIITSSWYKRSEHPIRIATWVSMFGVSQIVGGLMMYGIGTGVHTIAAWRVLFLICGGLTMAAGILFVIVMPRNTNTAWFLNEREREICTRRLALDRATRDRAHFDWSQVREAFRDPRTALYAAMALFITLPTPIVKFSSLVINGFGYNKFETMLVGLPSGVIGFILVWVGGLGPKLLGNNTRCFIGIFLVCMPMLGSLLLLLLPQKASWGIVVSTWFAGATAPPLGQAVGLMASNIKGNTKKSVVSAVFFVFYCIGCIVGPQLWQKKDAPRYAKGCITSIVSFACLIVAFLVHYFTAKASNKKRSSEALDGIDEAAGLSNDSDLTERQDKGFRYTY</sequence>
<dbReference type="GeneID" id="39610558"/>
<feature type="transmembrane region" description="Helical" evidence="8">
    <location>
        <begin position="278"/>
        <end position="301"/>
    </location>
</feature>
<comment type="subcellular location">
    <subcellularLocation>
        <location evidence="1">Membrane</location>
        <topology evidence="1">Multi-pass membrane protein</topology>
    </subcellularLocation>
</comment>
<feature type="region of interest" description="Disordered" evidence="7">
    <location>
        <begin position="1"/>
        <end position="21"/>
    </location>
</feature>
<evidence type="ECO:0000256" key="7">
    <source>
        <dbReference type="SAM" id="MobiDB-lite"/>
    </source>
</evidence>
<feature type="transmembrane region" description="Helical" evidence="8">
    <location>
        <begin position="112"/>
        <end position="135"/>
    </location>
</feature>
<dbReference type="InterPro" id="IPR036259">
    <property type="entry name" value="MFS_trans_sf"/>
</dbReference>
<dbReference type="PANTHER" id="PTHR43791">
    <property type="entry name" value="PERMEASE-RELATED"/>
    <property type="match status" value="1"/>
</dbReference>
<evidence type="ECO:0000313" key="10">
    <source>
        <dbReference type="EMBL" id="RNJ56853.1"/>
    </source>
</evidence>
<name>A0A3M9Y8N3_9PEZI</name>
<proteinExistence type="inferred from homology"/>
<evidence type="ECO:0000256" key="2">
    <source>
        <dbReference type="ARBA" id="ARBA00022448"/>
    </source>
</evidence>
<protein>
    <recommendedName>
        <fullName evidence="9">Major facilitator superfamily (MFS) profile domain-containing protein</fullName>
    </recommendedName>
</protein>
<dbReference type="SUPFAM" id="SSF103473">
    <property type="entry name" value="MFS general substrate transporter"/>
    <property type="match status" value="1"/>
</dbReference>
<feature type="transmembrane region" description="Helical" evidence="8">
    <location>
        <begin position="368"/>
        <end position="391"/>
    </location>
</feature>
<dbReference type="RefSeq" id="XP_028495011.1">
    <property type="nucleotide sequence ID" value="XM_028640989.1"/>
</dbReference>
<evidence type="ECO:0000256" key="3">
    <source>
        <dbReference type="ARBA" id="ARBA00022692"/>
    </source>
</evidence>
<dbReference type="GO" id="GO:0022857">
    <property type="term" value="F:transmembrane transporter activity"/>
    <property type="evidence" value="ECO:0007669"/>
    <property type="project" value="InterPro"/>
</dbReference>
<comment type="similarity">
    <text evidence="6">Belongs to the major facilitator superfamily. Allantoate permease family.</text>
</comment>
<evidence type="ECO:0000256" key="4">
    <source>
        <dbReference type="ARBA" id="ARBA00022989"/>
    </source>
</evidence>
<reference evidence="10 11" key="1">
    <citation type="submission" date="2018-10" db="EMBL/GenBank/DDBJ databases">
        <title>Genome sequence of Verticillium nonalfalfae VnAa140.</title>
        <authorList>
            <person name="Stajich J.E."/>
            <person name="Kasson M.T."/>
        </authorList>
    </citation>
    <scope>NUCLEOTIDE SEQUENCE [LARGE SCALE GENOMIC DNA]</scope>
    <source>
        <strain evidence="10 11">VnAa140</strain>
    </source>
</reference>
<dbReference type="InterPro" id="IPR011701">
    <property type="entry name" value="MFS"/>
</dbReference>
<dbReference type="Gene3D" id="1.20.1250.20">
    <property type="entry name" value="MFS general substrate transporter like domains"/>
    <property type="match status" value="1"/>
</dbReference>